<keyword evidence="4" id="KW-1185">Reference proteome</keyword>
<gene>
    <name evidence="3" type="ORF">E9998_04760</name>
</gene>
<feature type="region of interest" description="Disordered" evidence="1">
    <location>
        <begin position="839"/>
        <end position="860"/>
    </location>
</feature>
<evidence type="ECO:0000259" key="2">
    <source>
        <dbReference type="Pfam" id="PF13569"/>
    </source>
</evidence>
<dbReference type="RefSeq" id="WP_136528565.1">
    <property type="nucleotide sequence ID" value="NZ_STGX01000003.1"/>
</dbReference>
<dbReference type="Pfam" id="PF13569">
    <property type="entry name" value="DUF4132"/>
    <property type="match status" value="1"/>
</dbReference>
<accession>A0A4S8PKU4</accession>
<feature type="domain" description="DUF4132" evidence="2">
    <location>
        <begin position="841"/>
        <end position="1023"/>
    </location>
</feature>
<dbReference type="Proteomes" id="UP000305792">
    <property type="component" value="Unassembled WGS sequence"/>
</dbReference>
<organism evidence="3 4">
    <name type="scientific">Glycomyces paridis</name>
    <dbReference type="NCBI Taxonomy" id="2126555"/>
    <lineage>
        <taxon>Bacteria</taxon>
        <taxon>Bacillati</taxon>
        <taxon>Actinomycetota</taxon>
        <taxon>Actinomycetes</taxon>
        <taxon>Glycomycetales</taxon>
        <taxon>Glycomycetaceae</taxon>
        <taxon>Glycomyces</taxon>
    </lineage>
</organism>
<protein>
    <submittedName>
        <fullName evidence="3">DUF4132 domain-containing protein</fullName>
    </submittedName>
</protein>
<evidence type="ECO:0000256" key="1">
    <source>
        <dbReference type="SAM" id="MobiDB-lite"/>
    </source>
</evidence>
<evidence type="ECO:0000313" key="4">
    <source>
        <dbReference type="Proteomes" id="UP000305792"/>
    </source>
</evidence>
<dbReference type="OrthoDB" id="4554725at2"/>
<reference evidence="3 4" key="1">
    <citation type="journal article" date="2018" name="Int. J. Syst. Evol. Microbiol.">
        <title>Glycomyces paridis sp. nov., isolated from the medicinal plant Paris polyphylla.</title>
        <authorList>
            <person name="Fang X.M."/>
            <person name="Bai J.L."/>
            <person name="Su J."/>
            <person name="Zhao L.L."/>
            <person name="Liu H.Y."/>
            <person name="Ma B.P."/>
            <person name="Zhang Y.Q."/>
            <person name="Yu L.Y."/>
        </authorList>
    </citation>
    <scope>NUCLEOTIDE SEQUENCE [LARGE SCALE GENOMIC DNA]</scope>
    <source>
        <strain evidence="3 4">CPCC 204357</strain>
    </source>
</reference>
<proteinExistence type="predicted"/>
<evidence type="ECO:0000313" key="3">
    <source>
        <dbReference type="EMBL" id="THV30701.1"/>
    </source>
</evidence>
<dbReference type="EMBL" id="STGX01000003">
    <property type="protein sequence ID" value="THV30701.1"/>
    <property type="molecule type" value="Genomic_DNA"/>
</dbReference>
<dbReference type="AlphaFoldDB" id="A0A4S8PKU4"/>
<name>A0A4S8PKU4_9ACTN</name>
<dbReference type="InterPro" id="IPR025406">
    <property type="entry name" value="DUF4132"/>
</dbReference>
<comment type="caution">
    <text evidence="3">The sequence shown here is derived from an EMBL/GenBank/DDBJ whole genome shotgun (WGS) entry which is preliminary data.</text>
</comment>
<sequence>MTESLAAQEDQLELPAPWESSLLPRRGLRAGEPVAIDPEAAKVVRGLTKWHQEEIRTALASPDNADYAAAGLRHLASIVDGDEPDAFGAGVIAVLLSYSDKRKSPSLLRPELDHWVTAHGVAFAAEAALVRLSTNSPTGRYHWNRRHTTVAECTIAPSPLTHLGSLSYELDSGIAALRGLLAAAPEDEYAAAVAGVGALRTDPTRRLIATILFPEQAAWAEEVCAESAPHDEYFNEDLLWRTVERPDLLTAAGLRKFGPYRIDAANVGAVLANLGPRALPFLTATLGDHLVEEQRRLLLEAVALIPTDEAAAYLLDDLAEPFTAEYAAALAARFPGRTLRLVAAKAPAIDPELRPVAAALLDRVPEARLAALDADARGALAALRNAAKDAPAADLPALLTSPPWTVKRPKAKTATVPGLTAPDGTGVVWAEGERERWSQTEYDYFKRLTVDDWHKRIRSLGTRDRGSMLAIALTYAPVEVAATALDKWQGEIAPYTQSDLKVVLSRFEDAAADRLVDALRANPVHHEALVPVRSAAAARLAADWFARLRSARATALAWIDRHGAEGARLLVPDALGEDRKARRNAEGLLSVAVARIGAPAVAAAAETYGPEAAQAIRGLLDGDPLEPRGVKVPRPGAWAEPALLPQVLLADGERALPAASVKHLITVLALATPDYPYAGLDVVAETCDRASLARFSRALFQRWIACGAPAKDGWALTQLAHFADEDTVRLLAPKVRDWPGRAQHKRAVTGLGVLGAIGTESALRAIQGIADKVKFKALKVEAGVQITAIAAELGLSREQLADRLVPDFGLGDGPLVLDYGPRRFTVGFDEHLKPFVADEDGKPRKALPKPGAKDDPESAGAAYQRFSQLKKDLRTASADQVARLELAMTAARSWTVEEFRTCFAEHPLVKHLARRLVWTAETGAERVDFRIAEDGTYSDAAEDEAALPESATIRLAHPIRMSAEDLAAWSQILADYEILQPFEQLTRPVMAFTKDELATGHLARFEGAEVEVGRVLGLTKRGWQRGEPQDGGVEPGVYLALAGGGYVTLSLDPGIWVGMVGENPVQTFVGVRLADSEAYDWYGAREDRTPPPAVDALTASEILVTLTRLTGRS</sequence>